<dbReference type="AlphaFoldDB" id="A0AAD8AJI2"/>
<reference evidence="1" key="2">
    <citation type="submission" date="2023-05" db="EMBL/GenBank/DDBJ databases">
        <authorList>
            <person name="Fouks B."/>
        </authorList>
    </citation>
    <scope>NUCLEOTIDE SEQUENCE</scope>
    <source>
        <strain evidence="1">Stay&amp;Tobe</strain>
        <tissue evidence="1">Testes</tissue>
    </source>
</reference>
<feature type="non-terminal residue" evidence="1">
    <location>
        <position position="58"/>
    </location>
</feature>
<feature type="non-terminal residue" evidence="1">
    <location>
        <position position="1"/>
    </location>
</feature>
<name>A0AAD8AJI2_DIPPU</name>
<dbReference type="EMBL" id="JASPKZ010000432">
    <property type="protein sequence ID" value="KAJ9600305.1"/>
    <property type="molecule type" value="Genomic_DNA"/>
</dbReference>
<gene>
    <name evidence="1" type="ORF">L9F63_009381</name>
</gene>
<comment type="caution">
    <text evidence="1">The sequence shown here is derived from an EMBL/GenBank/DDBJ whole genome shotgun (WGS) entry which is preliminary data.</text>
</comment>
<organism evidence="1 2">
    <name type="scientific">Diploptera punctata</name>
    <name type="common">Pacific beetle cockroach</name>
    <dbReference type="NCBI Taxonomy" id="6984"/>
    <lineage>
        <taxon>Eukaryota</taxon>
        <taxon>Metazoa</taxon>
        <taxon>Ecdysozoa</taxon>
        <taxon>Arthropoda</taxon>
        <taxon>Hexapoda</taxon>
        <taxon>Insecta</taxon>
        <taxon>Pterygota</taxon>
        <taxon>Neoptera</taxon>
        <taxon>Polyneoptera</taxon>
        <taxon>Dictyoptera</taxon>
        <taxon>Blattodea</taxon>
        <taxon>Blaberoidea</taxon>
        <taxon>Blaberidae</taxon>
        <taxon>Diplopterinae</taxon>
        <taxon>Diploptera</taxon>
    </lineage>
</organism>
<dbReference type="Proteomes" id="UP001233999">
    <property type="component" value="Unassembled WGS sequence"/>
</dbReference>
<accession>A0AAD8AJI2</accession>
<reference evidence="1" key="1">
    <citation type="journal article" date="2023" name="IScience">
        <title>Live-bearing cockroach genome reveals convergent evolutionary mechanisms linked to viviparity in insects and beyond.</title>
        <authorList>
            <person name="Fouks B."/>
            <person name="Harrison M.C."/>
            <person name="Mikhailova A.A."/>
            <person name="Marchal E."/>
            <person name="English S."/>
            <person name="Carruthers M."/>
            <person name="Jennings E.C."/>
            <person name="Chiamaka E.L."/>
            <person name="Frigard R.A."/>
            <person name="Pippel M."/>
            <person name="Attardo G.M."/>
            <person name="Benoit J.B."/>
            <person name="Bornberg-Bauer E."/>
            <person name="Tobe S.S."/>
        </authorList>
    </citation>
    <scope>NUCLEOTIDE SEQUENCE</scope>
    <source>
        <strain evidence="1">Stay&amp;Tobe</strain>
    </source>
</reference>
<keyword evidence="2" id="KW-1185">Reference proteome</keyword>
<evidence type="ECO:0000313" key="2">
    <source>
        <dbReference type="Proteomes" id="UP001233999"/>
    </source>
</evidence>
<proteinExistence type="predicted"/>
<sequence length="58" mass="6745">NYLKMQDLSSVLMKQVWQYLLSLWDYNRGIQVPTLLAEAPGYLTESVKTSLYGQLIYT</sequence>
<protein>
    <submittedName>
        <fullName evidence="1">Uncharacterized protein</fullName>
    </submittedName>
</protein>
<evidence type="ECO:0000313" key="1">
    <source>
        <dbReference type="EMBL" id="KAJ9600305.1"/>
    </source>
</evidence>